<keyword evidence="3" id="KW-0238">DNA-binding</keyword>
<dbReference type="InterPro" id="IPR038488">
    <property type="entry name" value="Integrase_DNA-bd_sf"/>
</dbReference>
<dbReference type="RefSeq" id="WP_226614110.1">
    <property type="nucleotide sequence ID" value="NZ_JAJAQI010000080.1"/>
</dbReference>
<reference evidence="6" key="1">
    <citation type="submission" date="2021-10" db="EMBL/GenBank/DDBJ databases">
        <title>Roseicella aerolatum sp. nov., isolated from aerosols of e-waste dismantling site.</title>
        <authorList>
            <person name="Qin T."/>
        </authorList>
    </citation>
    <scope>NUCLEOTIDE SEQUENCE</scope>
    <source>
        <strain evidence="6">GB24</strain>
    </source>
</reference>
<dbReference type="InterPro" id="IPR013762">
    <property type="entry name" value="Integrase-like_cat_sf"/>
</dbReference>
<keyword evidence="4" id="KW-0233">DNA recombination</keyword>
<evidence type="ECO:0000256" key="1">
    <source>
        <dbReference type="ARBA" id="ARBA00008857"/>
    </source>
</evidence>
<dbReference type="PROSITE" id="PS51898">
    <property type="entry name" value="TYR_RECOMBINASE"/>
    <property type="match status" value="1"/>
</dbReference>
<evidence type="ECO:0000256" key="4">
    <source>
        <dbReference type="ARBA" id="ARBA00023172"/>
    </source>
</evidence>
<dbReference type="PANTHER" id="PTHR30629:SF2">
    <property type="entry name" value="PROPHAGE INTEGRASE INTS-RELATED"/>
    <property type="match status" value="1"/>
</dbReference>
<evidence type="ECO:0000313" key="7">
    <source>
        <dbReference type="Proteomes" id="UP001139311"/>
    </source>
</evidence>
<feature type="domain" description="Tyr recombinase" evidence="5">
    <location>
        <begin position="223"/>
        <end position="359"/>
    </location>
</feature>
<organism evidence="6 7">
    <name type="scientific">Roseicella aerolata</name>
    <dbReference type="NCBI Taxonomy" id="2883479"/>
    <lineage>
        <taxon>Bacteria</taxon>
        <taxon>Pseudomonadati</taxon>
        <taxon>Pseudomonadota</taxon>
        <taxon>Alphaproteobacteria</taxon>
        <taxon>Acetobacterales</taxon>
        <taxon>Roseomonadaceae</taxon>
        <taxon>Roseicella</taxon>
    </lineage>
</organism>
<proteinExistence type="inferred from homology"/>
<accession>A0A9X1IIK7</accession>
<dbReference type="AlphaFoldDB" id="A0A9X1IIK7"/>
<dbReference type="InterPro" id="IPR050808">
    <property type="entry name" value="Phage_Integrase"/>
</dbReference>
<dbReference type="InterPro" id="IPR025166">
    <property type="entry name" value="Integrase_DNA_bind_dom"/>
</dbReference>
<evidence type="ECO:0000313" key="6">
    <source>
        <dbReference type="EMBL" id="MCB4825304.1"/>
    </source>
</evidence>
<dbReference type="SUPFAM" id="SSF56349">
    <property type="entry name" value="DNA breaking-rejoining enzymes"/>
    <property type="match status" value="1"/>
</dbReference>
<dbReference type="GO" id="GO:0003677">
    <property type="term" value="F:DNA binding"/>
    <property type="evidence" value="ECO:0007669"/>
    <property type="project" value="UniProtKB-KW"/>
</dbReference>
<keyword evidence="2" id="KW-0229">DNA integration</keyword>
<sequence>MKITKAIIESASRRRVPDQRLMIGDLLCRGLALVVNPTGMTWRFDYKPRGTDPATGKRFPTQSVTIGTPDSHSVDEARRAAGDMKGQAKTGTDIAGERRARIAASAEKRSRTLDRLAEEYAKALPKRPKLRGPGKLSAAHVAAELAHVKAAITDMKAGGKAVADVGAADLRTLLRVNAEQPGAARHRFGALSRFLDWCRDEGLIAVNPCGLIGKDRRPKAVPARQDYMKLESLAQLWKVAGEAEKFQTVHRDYLRFLIAMPCRRTEAAKLDWADIDFDGAEWLQRGSVTKNGDLHRLHLHPLALDILRARHEAAGRPKAGLVFPAPRSGKALTTFSTIKAVLAAKAENEGWRIHDFRRS</sequence>
<dbReference type="Gene3D" id="1.10.443.10">
    <property type="entry name" value="Intergrase catalytic core"/>
    <property type="match status" value="1"/>
</dbReference>
<dbReference type="Proteomes" id="UP001139311">
    <property type="component" value="Unassembled WGS sequence"/>
</dbReference>
<dbReference type="Pfam" id="PF13356">
    <property type="entry name" value="Arm-DNA-bind_3"/>
    <property type="match status" value="1"/>
</dbReference>
<dbReference type="GO" id="GO:0015074">
    <property type="term" value="P:DNA integration"/>
    <property type="evidence" value="ECO:0007669"/>
    <property type="project" value="UniProtKB-KW"/>
</dbReference>
<dbReference type="GO" id="GO:0006310">
    <property type="term" value="P:DNA recombination"/>
    <property type="evidence" value="ECO:0007669"/>
    <property type="project" value="UniProtKB-KW"/>
</dbReference>
<keyword evidence="7" id="KW-1185">Reference proteome</keyword>
<dbReference type="Gene3D" id="3.30.160.390">
    <property type="entry name" value="Integrase, DNA-binding domain"/>
    <property type="match status" value="1"/>
</dbReference>
<dbReference type="EMBL" id="JAJAQI010000080">
    <property type="protein sequence ID" value="MCB4825304.1"/>
    <property type="molecule type" value="Genomic_DNA"/>
</dbReference>
<comment type="similarity">
    <text evidence="1">Belongs to the 'phage' integrase family.</text>
</comment>
<name>A0A9X1IIK7_9PROT</name>
<gene>
    <name evidence="6" type="ORF">LHA35_26660</name>
</gene>
<dbReference type="PANTHER" id="PTHR30629">
    <property type="entry name" value="PROPHAGE INTEGRASE"/>
    <property type="match status" value="1"/>
</dbReference>
<evidence type="ECO:0000259" key="5">
    <source>
        <dbReference type="PROSITE" id="PS51898"/>
    </source>
</evidence>
<dbReference type="InterPro" id="IPR002104">
    <property type="entry name" value="Integrase_catalytic"/>
</dbReference>
<dbReference type="InterPro" id="IPR010998">
    <property type="entry name" value="Integrase_recombinase_N"/>
</dbReference>
<evidence type="ECO:0000256" key="3">
    <source>
        <dbReference type="ARBA" id="ARBA00023125"/>
    </source>
</evidence>
<dbReference type="Gene3D" id="1.10.150.130">
    <property type="match status" value="1"/>
</dbReference>
<evidence type="ECO:0000256" key="2">
    <source>
        <dbReference type="ARBA" id="ARBA00022908"/>
    </source>
</evidence>
<comment type="caution">
    <text evidence="6">The sequence shown here is derived from an EMBL/GenBank/DDBJ whole genome shotgun (WGS) entry which is preliminary data.</text>
</comment>
<protein>
    <submittedName>
        <fullName evidence="6">Integrase family protein</fullName>
    </submittedName>
</protein>
<dbReference type="InterPro" id="IPR011010">
    <property type="entry name" value="DNA_brk_join_enz"/>
</dbReference>